<dbReference type="RefSeq" id="WP_269922325.1">
    <property type="nucleotide sequence ID" value="NZ_JAMKBI010000008.1"/>
</dbReference>
<dbReference type="Pfam" id="PF16571">
    <property type="entry name" value="FBP_C"/>
    <property type="match status" value="1"/>
</dbReference>
<dbReference type="InterPro" id="IPR010841">
    <property type="entry name" value="EF-G-binding_N"/>
</dbReference>
<reference evidence="3" key="1">
    <citation type="submission" date="2022-05" db="EMBL/GenBank/DDBJ databases">
        <authorList>
            <person name="Colautti A."/>
            <person name="Iacumin L."/>
        </authorList>
    </citation>
    <scope>NUCLEOTIDE SEQUENCE</scope>
    <source>
        <strain evidence="3">DSM 30747</strain>
    </source>
</reference>
<dbReference type="Proteomes" id="UP001152172">
    <property type="component" value="Unassembled WGS sequence"/>
</dbReference>
<dbReference type="CDD" id="cd16342">
    <property type="entry name" value="FusC_FusB"/>
    <property type="match status" value="1"/>
</dbReference>
<dbReference type="Pfam" id="PF07299">
    <property type="entry name" value="EF-G-binding_N"/>
    <property type="match status" value="1"/>
</dbReference>
<dbReference type="Gene3D" id="1.20.1280.250">
    <property type="match status" value="1"/>
</dbReference>
<dbReference type="EMBL" id="JAMKBI010000008">
    <property type="protein sequence ID" value="MCZ8534087.1"/>
    <property type="molecule type" value="Genomic_DNA"/>
</dbReference>
<proteinExistence type="predicted"/>
<feature type="domain" description="Elongation factor G-binding protein N-terminal" evidence="1">
    <location>
        <begin position="4"/>
        <end position="86"/>
    </location>
</feature>
<dbReference type="AlphaFoldDB" id="A0A9X3LAC1"/>
<evidence type="ECO:0000259" key="2">
    <source>
        <dbReference type="Pfam" id="PF16571"/>
    </source>
</evidence>
<dbReference type="InterPro" id="IPR038344">
    <property type="entry name" value="EF-G_N_sf"/>
</dbReference>
<feature type="domain" description="Elongation factor G-binding protein C-terminal treble-clef zinc-finger" evidence="2">
    <location>
        <begin position="99"/>
        <end position="199"/>
    </location>
</feature>
<comment type="caution">
    <text evidence="3">The sequence shown here is derived from an EMBL/GenBank/DDBJ whole genome shotgun (WGS) entry which is preliminary data.</text>
</comment>
<accession>A0A9X3LAC1</accession>
<evidence type="ECO:0000313" key="3">
    <source>
        <dbReference type="EMBL" id="MCZ8534087.1"/>
    </source>
</evidence>
<name>A0A9X3LAC1_9BACI</name>
<evidence type="ECO:0000259" key="1">
    <source>
        <dbReference type="Pfam" id="PF07299"/>
    </source>
</evidence>
<evidence type="ECO:0000313" key="4">
    <source>
        <dbReference type="Proteomes" id="UP001152172"/>
    </source>
</evidence>
<sequence length="213" mass="24193">MNPFIRSDQYNFIKKQTQALVNGHATVNDRGVLNALRALSLDKVLGLFEESTEDQKSILKPIVEIKEKLEAESFLETLKPYVIPFKEISETAIKKIFPKAKKLKIPSLENIDFKELSYLGWLDKGSNKKFLVIEYKNKLVGISGGYKNSNKKGICALCNRTEEIGMFTSSVKGMTQDAFITRGNYICQDSQKCNENIISLDKLNKFVELIENK</sequence>
<keyword evidence="4" id="KW-1185">Reference proteome</keyword>
<dbReference type="InterPro" id="IPR032330">
    <property type="entry name" value="EF-G-binding_C"/>
</dbReference>
<protein>
    <submittedName>
        <fullName evidence="3">FusB/FusC family EF-G-binding protein</fullName>
    </submittedName>
</protein>
<gene>
    <name evidence="3" type="ORF">M9R61_12265</name>
</gene>
<organism evidence="3 4">
    <name type="scientific">Psychrobacillus psychrodurans</name>
    <dbReference type="NCBI Taxonomy" id="126157"/>
    <lineage>
        <taxon>Bacteria</taxon>
        <taxon>Bacillati</taxon>
        <taxon>Bacillota</taxon>
        <taxon>Bacilli</taxon>
        <taxon>Bacillales</taxon>
        <taxon>Bacillaceae</taxon>
        <taxon>Psychrobacillus</taxon>
    </lineage>
</organism>